<dbReference type="Pfam" id="PF00106">
    <property type="entry name" value="adh_short"/>
    <property type="match status" value="1"/>
</dbReference>
<dbReference type="PROSITE" id="PS00061">
    <property type="entry name" value="ADH_SHORT"/>
    <property type="match status" value="1"/>
</dbReference>
<dbReference type="InterPro" id="IPR036291">
    <property type="entry name" value="NAD(P)-bd_dom_sf"/>
</dbReference>
<comment type="caution">
    <text evidence="4">The sequence shown here is derived from an EMBL/GenBank/DDBJ whole genome shotgun (WGS) entry which is preliminary data.</text>
</comment>
<dbReference type="EMBL" id="AGSI01000004">
    <property type="protein sequence ID" value="EIE25565.1"/>
    <property type="molecule type" value="Genomic_DNA"/>
</dbReference>
<sequence length="209" mass="22052">MAPTSPKIVLVTGASGGIGLATAVLLAQHPDKYKVIATARKPSAIQEVASGSKFDVKKLDVTDDALVKDVVESVIKEHGKLDVLINNAGFGTRLTVEQQDLASHQALFDTNYFGMVRMIQAVLPHMRAAQSGQIINITSLVGFSAIPFCDAYSASKFAVEGLSEAMAPTLSKFGISVSIVEPGPVATNFSARVQQDMAATGKPKDDAYT</sequence>
<evidence type="ECO:0000256" key="2">
    <source>
        <dbReference type="ARBA" id="ARBA00023002"/>
    </source>
</evidence>
<dbReference type="PRINTS" id="PR00080">
    <property type="entry name" value="SDRFAMILY"/>
</dbReference>
<dbReference type="eggNOG" id="KOG1205">
    <property type="taxonomic scope" value="Eukaryota"/>
</dbReference>
<evidence type="ECO:0000313" key="4">
    <source>
        <dbReference type="EMBL" id="EIE25565.1"/>
    </source>
</evidence>
<evidence type="ECO:0000313" key="5">
    <source>
        <dbReference type="Proteomes" id="UP000007264"/>
    </source>
</evidence>
<dbReference type="SUPFAM" id="SSF51735">
    <property type="entry name" value="NAD(P)-binding Rossmann-fold domains"/>
    <property type="match status" value="1"/>
</dbReference>
<dbReference type="KEGG" id="csl:COCSUDRAFT_13566"/>
<gene>
    <name evidence="4" type="ORF">COCSUDRAFT_13566</name>
</gene>
<dbReference type="STRING" id="574566.I0Z4J6"/>
<reference evidence="4 5" key="1">
    <citation type="journal article" date="2012" name="Genome Biol.">
        <title>The genome of the polar eukaryotic microalga coccomyxa subellipsoidea reveals traits of cold adaptation.</title>
        <authorList>
            <person name="Blanc G."/>
            <person name="Agarkova I."/>
            <person name="Grimwood J."/>
            <person name="Kuo A."/>
            <person name="Brueggeman A."/>
            <person name="Dunigan D."/>
            <person name="Gurnon J."/>
            <person name="Ladunga I."/>
            <person name="Lindquist E."/>
            <person name="Lucas S."/>
            <person name="Pangilinan J."/>
            <person name="Proschold T."/>
            <person name="Salamov A."/>
            <person name="Schmutz J."/>
            <person name="Weeks D."/>
            <person name="Yamada T."/>
            <person name="Claverie J.M."/>
            <person name="Grigoriev I."/>
            <person name="Van Etten J."/>
            <person name="Lomsadze A."/>
            <person name="Borodovsky M."/>
        </authorList>
    </citation>
    <scope>NUCLEOTIDE SEQUENCE [LARGE SCALE GENOMIC DNA]</scope>
    <source>
        <strain evidence="4 5">C-169</strain>
    </source>
</reference>
<keyword evidence="5" id="KW-1185">Reference proteome</keyword>
<dbReference type="InterPro" id="IPR002347">
    <property type="entry name" value="SDR_fam"/>
</dbReference>
<accession>I0Z4J6</accession>
<dbReference type="InterPro" id="IPR020904">
    <property type="entry name" value="Sc_DH/Rdtase_CS"/>
</dbReference>
<comment type="similarity">
    <text evidence="1 3">Belongs to the short-chain dehydrogenases/reductases (SDR) family.</text>
</comment>
<dbReference type="Gene3D" id="3.40.50.720">
    <property type="entry name" value="NAD(P)-binding Rossmann-like Domain"/>
    <property type="match status" value="1"/>
</dbReference>
<proteinExistence type="inferred from homology"/>
<dbReference type="PANTHER" id="PTHR43976:SF16">
    <property type="entry name" value="SHORT-CHAIN DEHYDROGENASE_REDUCTASE FAMILY PROTEIN"/>
    <property type="match status" value="1"/>
</dbReference>
<dbReference type="Proteomes" id="UP000007264">
    <property type="component" value="Unassembled WGS sequence"/>
</dbReference>
<dbReference type="RefSeq" id="XP_005650109.1">
    <property type="nucleotide sequence ID" value="XM_005650052.1"/>
</dbReference>
<dbReference type="PRINTS" id="PR00081">
    <property type="entry name" value="GDHRDH"/>
</dbReference>
<organism evidence="4 5">
    <name type="scientific">Coccomyxa subellipsoidea (strain C-169)</name>
    <name type="common">Green microalga</name>
    <dbReference type="NCBI Taxonomy" id="574566"/>
    <lineage>
        <taxon>Eukaryota</taxon>
        <taxon>Viridiplantae</taxon>
        <taxon>Chlorophyta</taxon>
        <taxon>core chlorophytes</taxon>
        <taxon>Trebouxiophyceae</taxon>
        <taxon>Trebouxiophyceae incertae sedis</taxon>
        <taxon>Coccomyxaceae</taxon>
        <taxon>Coccomyxa</taxon>
        <taxon>Coccomyxa subellipsoidea</taxon>
    </lineage>
</organism>
<name>I0Z4J6_COCSC</name>
<dbReference type="GeneID" id="17043567"/>
<dbReference type="GO" id="GO:0016491">
    <property type="term" value="F:oxidoreductase activity"/>
    <property type="evidence" value="ECO:0007669"/>
    <property type="project" value="UniProtKB-KW"/>
</dbReference>
<keyword evidence="2" id="KW-0560">Oxidoreductase</keyword>
<dbReference type="AlphaFoldDB" id="I0Z4J6"/>
<protein>
    <submittedName>
        <fullName evidence="4">NAD(P)-binding protein</fullName>
    </submittedName>
</protein>
<dbReference type="InterPro" id="IPR051911">
    <property type="entry name" value="SDR_oxidoreductase"/>
</dbReference>
<evidence type="ECO:0000256" key="3">
    <source>
        <dbReference type="RuleBase" id="RU000363"/>
    </source>
</evidence>
<evidence type="ECO:0000256" key="1">
    <source>
        <dbReference type="ARBA" id="ARBA00006484"/>
    </source>
</evidence>
<dbReference type="CDD" id="cd05374">
    <property type="entry name" value="17beta-HSD-like_SDR_c"/>
    <property type="match status" value="1"/>
</dbReference>
<dbReference type="OrthoDB" id="2102561at2759"/>
<dbReference type="PANTHER" id="PTHR43976">
    <property type="entry name" value="SHORT CHAIN DEHYDROGENASE"/>
    <property type="match status" value="1"/>
</dbReference>